<proteinExistence type="inferred from homology"/>
<keyword evidence="16 19" id="KW-0408">Iron</keyword>
<keyword evidence="15 19" id="KW-0560">Oxidoreductase</keyword>
<comment type="function">
    <text evidence="19">C-type cytochrome. Part of the cbb3-type cytochrome c oxidase complex.</text>
</comment>
<dbReference type="InterPro" id="IPR032858">
    <property type="entry name" value="CcoP_N"/>
</dbReference>
<comment type="pathway">
    <text evidence="2 19">Energy metabolism; oxidative phosphorylation.</text>
</comment>
<evidence type="ECO:0000256" key="19">
    <source>
        <dbReference type="PIRNR" id="PIRNR000006"/>
    </source>
</evidence>
<protein>
    <recommendedName>
        <fullName evidence="19">Cbb3-type cytochrome c oxidase subunit</fullName>
    </recommendedName>
</protein>
<dbReference type="OrthoDB" id="9811281at2"/>
<evidence type="ECO:0000256" key="8">
    <source>
        <dbReference type="ARBA" id="ARBA00022660"/>
    </source>
</evidence>
<dbReference type="Gene3D" id="1.10.760.10">
    <property type="entry name" value="Cytochrome c-like domain"/>
    <property type="match status" value="2"/>
</dbReference>
<feature type="binding site" description="covalent" evidence="21">
    <location>
        <position position="237"/>
    </location>
    <ligand>
        <name>heme c</name>
        <dbReference type="ChEBI" id="CHEBI:61717"/>
        <label>2</label>
    </ligand>
</feature>
<feature type="binding site" description="covalent" evidence="21">
    <location>
        <position position="147"/>
    </location>
    <ligand>
        <name>heme c</name>
        <dbReference type="ChEBI" id="CHEBI:61717"/>
        <label>1</label>
    </ligand>
</feature>
<keyword evidence="17 19" id="KW-0406">Ion transport</keyword>
<evidence type="ECO:0000313" key="24">
    <source>
        <dbReference type="EMBL" id="CUA97141.1"/>
    </source>
</evidence>
<reference evidence="25" key="1">
    <citation type="submission" date="2015-08" db="EMBL/GenBank/DDBJ databases">
        <authorList>
            <person name="Varghese N."/>
        </authorList>
    </citation>
    <scope>NUCLEOTIDE SEQUENCE [LARGE SCALE GENOMIC DNA]</scope>
    <source>
        <strain evidence="25">DSM 18181</strain>
    </source>
</reference>
<evidence type="ECO:0000256" key="5">
    <source>
        <dbReference type="ARBA" id="ARBA00022475"/>
    </source>
</evidence>
<feature type="binding site" description="axial binding residue" evidence="20">
    <location>
        <position position="193"/>
    </location>
    <ligand>
        <name>heme c</name>
        <dbReference type="ChEBI" id="CHEBI:61717"/>
        <label>2</label>
    </ligand>
    <ligandPart>
        <name>Fe</name>
        <dbReference type="ChEBI" id="CHEBI:18248"/>
    </ligandPart>
</feature>
<keyword evidence="6 19" id="KW-0997">Cell inner membrane</keyword>
<comment type="similarity">
    <text evidence="3 19">Belongs to the CcoP / FixP family.</text>
</comment>
<evidence type="ECO:0000256" key="2">
    <source>
        <dbReference type="ARBA" id="ARBA00004673"/>
    </source>
</evidence>
<name>A0A0K6I243_9BURK</name>
<dbReference type="InterPro" id="IPR038414">
    <property type="entry name" value="CcoP_N_sf"/>
</dbReference>
<dbReference type="PANTHER" id="PTHR33751">
    <property type="entry name" value="CBB3-TYPE CYTOCHROME C OXIDASE SUBUNIT FIXP"/>
    <property type="match status" value="1"/>
</dbReference>
<keyword evidence="7 19" id="KW-0349">Heme</keyword>
<dbReference type="PIRSF" id="PIRSF000006">
    <property type="entry name" value="Cbb3-Cox_fixP"/>
    <property type="match status" value="1"/>
</dbReference>
<evidence type="ECO:0000256" key="12">
    <source>
        <dbReference type="ARBA" id="ARBA00022781"/>
    </source>
</evidence>
<feature type="domain" description="Cytochrome c" evidence="23">
    <location>
        <begin position="134"/>
        <end position="217"/>
    </location>
</feature>
<dbReference type="GO" id="GO:1902600">
    <property type="term" value="P:proton transmembrane transport"/>
    <property type="evidence" value="ECO:0007669"/>
    <property type="project" value="UniProtKB-KW"/>
</dbReference>
<dbReference type="UniPathway" id="UPA00705"/>
<evidence type="ECO:0000256" key="21">
    <source>
        <dbReference type="PIRSR" id="PIRSR000006-2"/>
    </source>
</evidence>
<dbReference type="InterPro" id="IPR004678">
    <property type="entry name" value="Cyt_c_oxidase_cbb3_su3"/>
</dbReference>
<evidence type="ECO:0000256" key="16">
    <source>
        <dbReference type="ARBA" id="ARBA00023004"/>
    </source>
</evidence>
<feature type="binding site" description="axial binding residue" evidence="20">
    <location>
        <position position="241"/>
    </location>
    <ligand>
        <name>heme c</name>
        <dbReference type="ChEBI" id="CHEBI:61717"/>
        <label>2</label>
    </ligand>
    <ligandPart>
        <name>Fe</name>
        <dbReference type="ChEBI" id="CHEBI:18248"/>
    </ligandPart>
</feature>
<dbReference type="GO" id="GO:0020037">
    <property type="term" value="F:heme binding"/>
    <property type="evidence" value="ECO:0007669"/>
    <property type="project" value="InterPro"/>
</dbReference>
<keyword evidence="9 22" id="KW-0812">Transmembrane</keyword>
<evidence type="ECO:0000256" key="14">
    <source>
        <dbReference type="ARBA" id="ARBA00022989"/>
    </source>
</evidence>
<evidence type="ECO:0000313" key="25">
    <source>
        <dbReference type="Proteomes" id="UP000183649"/>
    </source>
</evidence>
<dbReference type="RefSeq" id="WP_055450541.1">
    <property type="nucleotide sequence ID" value="NZ_CYHF01000005.1"/>
</dbReference>
<evidence type="ECO:0000256" key="7">
    <source>
        <dbReference type="ARBA" id="ARBA00022617"/>
    </source>
</evidence>
<keyword evidence="11" id="KW-0677">Repeat</keyword>
<dbReference type="PROSITE" id="PS51007">
    <property type="entry name" value="CYTC"/>
    <property type="match status" value="2"/>
</dbReference>
<dbReference type="InterPro" id="IPR036909">
    <property type="entry name" value="Cyt_c-like_dom_sf"/>
</dbReference>
<evidence type="ECO:0000256" key="18">
    <source>
        <dbReference type="ARBA" id="ARBA00023136"/>
    </source>
</evidence>
<comment type="cofactor">
    <cofactor evidence="19 21">
        <name>heme c</name>
        <dbReference type="ChEBI" id="CHEBI:61717"/>
    </cofactor>
    <text evidence="19 21">Binds 2 heme C groups per subunit.</text>
</comment>
<evidence type="ECO:0000256" key="1">
    <source>
        <dbReference type="ARBA" id="ARBA00004533"/>
    </source>
</evidence>
<feature type="transmembrane region" description="Helical" evidence="22">
    <location>
        <begin position="66"/>
        <end position="91"/>
    </location>
</feature>
<keyword evidence="13 19" id="KW-0249">Electron transport</keyword>
<dbReference type="SUPFAM" id="SSF103473">
    <property type="entry name" value="MFS general substrate transporter"/>
    <property type="match status" value="1"/>
</dbReference>
<evidence type="ECO:0000256" key="11">
    <source>
        <dbReference type="ARBA" id="ARBA00022737"/>
    </source>
</evidence>
<gene>
    <name evidence="24" type="ORF">Ga0061069_105140</name>
</gene>
<dbReference type="GO" id="GO:0009055">
    <property type="term" value="F:electron transfer activity"/>
    <property type="evidence" value="ECO:0007669"/>
    <property type="project" value="InterPro"/>
</dbReference>
<dbReference type="InterPro" id="IPR009056">
    <property type="entry name" value="Cyt_c-like_dom"/>
</dbReference>
<evidence type="ECO:0000256" key="15">
    <source>
        <dbReference type="ARBA" id="ARBA00023002"/>
    </source>
</evidence>
<dbReference type="GO" id="GO:0005886">
    <property type="term" value="C:plasma membrane"/>
    <property type="evidence" value="ECO:0007669"/>
    <property type="project" value="UniProtKB-SubCell"/>
</dbReference>
<organism evidence="24 25">
    <name type="scientific">Thiomonas bhubaneswarensis</name>
    <dbReference type="NCBI Taxonomy" id="339866"/>
    <lineage>
        <taxon>Bacteria</taxon>
        <taxon>Pseudomonadati</taxon>
        <taxon>Pseudomonadota</taxon>
        <taxon>Betaproteobacteria</taxon>
        <taxon>Burkholderiales</taxon>
        <taxon>Thiomonas</taxon>
    </lineage>
</organism>
<evidence type="ECO:0000256" key="13">
    <source>
        <dbReference type="ARBA" id="ARBA00022982"/>
    </source>
</evidence>
<feature type="transmembrane region" description="Helical" evidence="22">
    <location>
        <begin position="9"/>
        <end position="28"/>
    </location>
</feature>
<keyword evidence="10 19" id="KW-0479">Metal-binding</keyword>
<evidence type="ECO:0000256" key="4">
    <source>
        <dbReference type="ARBA" id="ARBA00022448"/>
    </source>
</evidence>
<dbReference type="STRING" id="339866.GCA_001418255_01646"/>
<comment type="subcellular location">
    <subcellularLocation>
        <location evidence="1 19">Cell inner membrane</location>
    </subcellularLocation>
</comment>
<dbReference type="PANTHER" id="PTHR33751:SF1">
    <property type="entry name" value="CBB3-TYPE CYTOCHROME C OXIDASE SUBUNIT FIXP"/>
    <property type="match status" value="1"/>
</dbReference>
<evidence type="ECO:0000256" key="10">
    <source>
        <dbReference type="ARBA" id="ARBA00022723"/>
    </source>
</evidence>
<comment type="subunit">
    <text evidence="19">Component of the cbb3-type cytochrome c oxidase.</text>
</comment>
<keyword evidence="14 22" id="KW-1133">Transmembrane helix</keyword>
<keyword evidence="12 19" id="KW-0375">Hydrogen ion transport</keyword>
<dbReference type="Gene3D" id="6.10.280.130">
    <property type="match status" value="1"/>
</dbReference>
<keyword evidence="25" id="KW-1185">Reference proteome</keyword>
<feature type="binding site" description="axial binding residue" evidence="20">
    <location>
        <position position="284"/>
    </location>
    <ligand>
        <name>heme c</name>
        <dbReference type="ChEBI" id="CHEBI:61717"/>
        <label>1</label>
    </ligand>
    <ligandPart>
        <name>Fe</name>
        <dbReference type="ChEBI" id="CHEBI:18248"/>
    </ligandPart>
</feature>
<feature type="domain" description="Cytochrome c" evidence="23">
    <location>
        <begin position="224"/>
        <end position="307"/>
    </location>
</feature>
<dbReference type="NCBIfam" id="TIGR00782">
    <property type="entry name" value="ccoP"/>
    <property type="match status" value="1"/>
</dbReference>
<dbReference type="AlphaFoldDB" id="A0A0K6I243"/>
<evidence type="ECO:0000259" key="23">
    <source>
        <dbReference type="PROSITE" id="PS51007"/>
    </source>
</evidence>
<sequence length="314" mass="33784">MNQFYSPGWAFWIGGVTIVSIIALFVFLRGTAKQTVFRDKAGNPIATTGHVWDGDLQEFNNPLPRWWMGLFILTLVFGIAYLALYGGLAFYKGYLGFSSDKMYQQESAAFDARIEPLYAAYMKTPIPELAANPTAMATGQRMFLTYCSQCHGSDAGGTKGFPNLTIHNANAWLYGNSPDVLVETITNGRMGMMPPMEAAVGGKPGVLAVANYVRSLSGMPHDAKLAAQGKPLFATACAACHGADGTGNKALGAPDLADPKRQWLFGSSIETISHTIEKGRAGQMPAQNDFLSPEKIHLLAAYVYSISHGAQAAK</sequence>
<evidence type="ECO:0000256" key="6">
    <source>
        <dbReference type="ARBA" id="ARBA00022519"/>
    </source>
</evidence>
<dbReference type="EMBL" id="CYHF01000005">
    <property type="protein sequence ID" value="CUA97141.1"/>
    <property type="molecule type" value="Genomic_DNA"/>
</dbReference>
<evidence type="ECO:0000256" key="9">
    <source>
        <dbReference type="ARBA" id="ARBA00022692"/>
    </source>
</evidence>
<evidence type="ECO:0000256" key="22">
    <source>
        <dbReference type="SAM" id="Phobius"/>
    </source>
</evidence>
<keyword evidence="4 19" id="KW-0813">Transport</keyword>
<dbReference type="InterPro" id="IPR036259">
    <property type="entry name" value="MFS_trans_sf"/>
</dbReference>
<dbReference type="Pfam" id="PF14715">
    <property type="entry name" value="FixP_N"/>
    <property type="match status" value="1"/>
</dbReference>
<evidence type="ECO:0000256" key="20">
    <source>
        <dbReference type="PIRSR" id="PIRSR000006-1"/>
    </source>
</evidence>
<evidence type="ECO:0000256" key="3">
    <source>
        <dbReference type="ARBA" id="ARBA00006113"/>
    </source>
</evidence>
<feature type="binding site" description="covalent" evidence="21">
    <location>
        <position position="150"/>
    </location>
    <ligand>
        <name>heme c</name>
        <dbReference type="ChEBI" id="CHEBI:61717"/>
        <label>1</label>
    </ligand>
</feature>
<dbReference type="GO" id="GO:0016491">
    <property type="term" value="F:oxidoreductase activity"/>
    <property type="evidence" value="ECO:0007669"/>
    <property type="project" value="UniProtKB-KW"/>
</dbReference>
<accession>A0A0K6I243</accession>
<evidence type="ECO:0000256" key="17">
    <source>
        <dbReference type="ARBA" id="ARBA00023065"/>
    </source>
</evidence>
<dbReference type="Pfam" id="PF13442">
    <property type="entry name" value="Cytochrome_CBB3"/>
    <property type="match status" value="2"/>
</dbReference>
<dbReference type="GO" id="GO:0046872">
    <property type="term" value="F:metal ion binding"/>
    <property type="evidence" value="ECO:0007669"/>
    <property type="project" value="UniProtKB-KW"/>
</dbReference>
<keyword evidence="8 19" id="KW-0679">Respiratory chain</keyword>
<keyword evidence="18 19" id="KW-0472">Membrane</keyword>
<dbReference type="Proteomes" id="UP000183649">
    <property type="component" value="Unassembled WGS sequence"/>
</dbReference>
<feature type="binding site" description="axial binding residue" evidence="20">
    <location>
        <position position="151"/>
    </location>
    <ligand>
        <name>heme c</name>
        <dbReference type="ChEBI" id="CHEBI:61717"/>
        <label>1</label>
    </ligand>
    <ligandPart>
        <name>Fe</name>
        <dbReference type="ChEBI" id="CHEBI:18248"/>
    </ligandPart>
</feature>
<keyword evidence="5 19" id="KW-1003">Cell membrane</keyword>
<dbReference type="InterPro" id="IPR050597">
    <property type="entry name" value="Cytochrome_c_Oxidase_Subunit"/>
</dbReference>
<dbReference type="GO" id="GO:0006119">
    <property type="term" value="P:oxidative phosphorylation"/>
    <property type="evidence" value="ECO:0007669"/>
    <property type="project" value="UniProtKB-UniPathway"/>
</dbReference>
<feature type="binding site" description="covalent" evidence="21">
    <location>
        <position position="240"/>
    </location>
    <ligand>
        <name>heme c</name>
        <dbReference type="ChEBI" id="CHEBI:61717"/>
        <label>2</label>
    </ligand>
</feature>
<dbReference type="SUPFAM" id="SSF46626">
    <property type="entry name" value="Cytochrome c"/>
    <property type="match status" value="2"/>
</dbReference>